<dbReference type="Proteomes" id="UP001144978">
    <property type="component" value="Unassembled WGS sequence"/>
</dbReference>
<accession>A0ACC1QC82</accession>
<reference evidence="1" key="1">
    <citation type="submission" date="2022-08" db="EMBL/GenBank/DDBJ databases">
        <title>Genome Sequence of Pycnoporus sanguineus.</title>
        <authorList>
            <person name="Buettner E."/>
        </authorList>
    </citation>
    <scope>NUCLEOTIDE SEQUENCE</scope>
    <source>
        <strain evidence="1">CG-C14</strain>
    </source>
</reference>
<name>A0ACC1QC82_9APHY</name>
<comment type="caution">
    <text evidence="1">The sequence shown here is derived from an EMBL/GenBank/DDBJ whole genome shotgun (WGS) entry which is preliminary data.</text>
</comment>
<evidence type="ECO:0000313" key="1">
    <source>
        <dbReference type="EMBL" id="KAJ3019651.1"/>
    </source>
</evidence>
<sequence>MNLATLLILAIESSEIFKAAQDASSSDEENEGPKMEPLPTQREVLKSAAVLTQFSMAQNDPTACRLEETLRLFTHQVCLEAQQGIVDCHSKTSQNRSGMLDNPNINSPCLYIHHPFLVLDYCT</sequence>
<protein>
    <submittedName>
        <fullName evidence="1">Uncharacterized protein</fullName>
    </submittedName>
</protein>
<evidence type="ECO:0000313" key="2">
    <source>
        <dbReference type="Proteomes" id="UP001144978"/>
    </source>
</evidence>
<proteinExistence type="predicted"/>
<gene>
    <name evidence="1" type="ORF">NUW54_g19</name>
</gene>
<keyword evidence="2" id="KW-1185">Reference proteome</keyword>
<dbReference type="EMBL" id="JANSHE010000003">
    <property type="protein sequence ID" value="KAJ3019651.1"/>
    <property type="molecule type" value="Genomic_DNA"/>
</dbReference>
<organism evidence="1 2">
    <name type="scientific">Trametes sanguinea</name>
    <dbReference type="NCBI Taxonomy" id="158606"/>
    <lineage>
        <taxon>Eukaryota</taxon>
        <taxon>Fungi</taxon>
        <taxon>Dikarya</taxon>
        <taxon>Basidiomycota</taxon>
        <taxon>Agaricomycotina</taxon>
        <taxon>Agaricomycetes</taxon>
        <taxon>Polyporales</taxon>
        <taxon>Polyporaceae</taxon>
        <taxon>Trametes</taxon>
    </lineage>
</organism>